<dbReference type="RefSeq" id="WP_126603787.1">
    <property type="nucleotide sequence ID" value="NZ_LR134529.1"/>
</dbReference>
<protein>
    <submittedName>
        <fullName evidence="2">Uncharacterized protein conserved in bacteria</fullName>
    </submittedName>
</protein>
<dbReference type="SUPFAM" id="SSF52799">
    <property type="entry name" value="(Phosphotyrosine protein) phosphatases II"/>
    <property type="match status" value="1"/>
</dbReference>
<gene>
    <name evidence="2" type="ORF">NCTC12905_01558</name>
</gene>
<dbReference type="NCBIfam" id="TIGR01244">
    <property type="entry name" value="TIGR01244 family sulfur transferase"/>
    <property type="match status" value="1"/>
</dbReference>
<dbReference type="OrthoDB" id="9805710at2"/>
<feature type="domain" description="Beta-lactamase hydrolase-like protein phosphatase-like" evidence="1">
    <location>
        <begin position="9"/>
        <end position="113"/>
    </location>
</feature>
<name>A0A448V842_BARVI</name>
<evidence type="ECO:0000259" key="1">
    <source>
        <dbReference type="Pfam" id="PF04273"/>
    </source>
</evidence>
<dbReference type="InterPro" id="IPR005939">
    <property type="entry name" value="BLH_phosphatase-like"/>
</dbReference>
<dbReference type="GO" id="GO:0016787">
    <property type="term" value="F:hydrolase activity"/>
    <property type="evidence" value="ECO:0007669"/>
    <property type="project" value="InterPro"/>
</dbReference>
<dbReference type="Pfam" id="PF04273">
    <property type="entry name" value="BLH_phosphatase"/>
    <property type="match status" value="1"/>
</dbReference>
<organism evidence="2 3">
    <name type="scientific">Bartonella vinsonii</name>
    <name type="common">Rochalimaea vinsonii</name>
    <dbReference type="NCBI Taxonomy" id="33047"/>
    <lineage>
        <taxon>Bacteria</taxon>
        <taxon>Pseudomonadati</taxon>
        <taxon>Pseudomonadota</taxon>
        <taxon>Alphaproteobacteria</taxon>
        <taxon>Hyphomicrobiales</taxon>
        <taxon>Bartonellaceae</taxon>
        <taxon>Bartonella</taxon>
    </lineage>
</organism>
<dbReference type="EMBL" id="LR134529">
    <property type="protein sequence ID" value="VEJ45879.1"/>
    <property type="molecule type" value="Genomic_DNA"/>
</dbReference>
<dbReference type="Proteomes" id="UP000274201">
    <property type="component" value="Chromosome"/>
</dbReference>
<evidence type="ECO:0000313" key="3">
    <source>
        <dbReference type="Proteomes" id="UP000274201"/>
    </source>
</evidence>
<evidence type="ECO:0000313" key="2">
    <source>
        <dbReference type="EMBL" id="VEJ45879.1"/>
    </source>
</evidence>
<accession>A0A448V842</accession>
<sequence length="117" mass="13206">MNLQQIENLQQIAPDIFISAQITLENIKTLAQADFKTIICNRPDQEDPHQPDFSIIKAAAHHYGIKAYHIPIVPPTIKKSEIETMKTILKTASTPLLAYCRHGTRSIHLYRLACISS</sequence>
<reference evidence="2 3" key="1">
    <citation type="submission" date="2018-12" db="EMBL/GenBank/DDBJ databases">
        <authorList>
            <consortium name="Pathogen Informatics"/>
        </authorList>
    </citation>
    <scope>NUCLEOTIDE SEQUENCE [LARGE SCALE GENOMIC DNA]</scope>
    <source>
        <strain evidence="2 3">NCTC12905</strain>
    </source>
</reference>
<proteinExistence type="predicted"/>
<dbReference type="Gene3D" id="3.90.190.10">
    <property type="entry name" value="Protein tyrosine phosphatase superfamily"/>
    <property type="match status" value="1"/>
</dbReference>
<dbReference type="InterPro" id="IPR029021">
    <property type="entry name" value="Prot-tyrosine_phosphatase-like"/>
</dbReference>
<dbReference type="AlphaFoldDB" id="A0A448V842"/>